<evidence type="ECO:0000259" key="8">
    <source>
        <dbReference type="Pfam" id="PF22528"/>
    </source>
</evidence>
<keyword evidence="4" id="KW-0677">Repeat</keyword>
<keyword evidence="3 7" id="KW-0949">S-adenosyl-L-methionine</keyword>
<dbReference type="OrthoDB" id="412876at2759"/>
<evidence type="ECO:0000313" key="10">
    <source>
        <dbReference type="Proteomes" id="UP001152888"/>
    </source>
</evidence>
<comment type="function">
    <text evidence="6">Arginine methyltransferase that can both catalyze the formation of omega-N monomethylarginine (MMA) and symmetrical dimethylarginine (sDMA).</text>
</comment>
<evidence type="ECO:0000256" key="7">
    <source>
        <dbReference type="PROSITE-ProRule" id="PRU01015"/>
    </source>
</evidence>
<keyword evidence="10" id="KW-1185">Reference proteome</keyword>
<comment type="caution">
    <text evidence="9">The sequence shown here is derived from an EMBL/GenBank/DDBJ whole genome shotgun (WGS) entry which is preliminary data.</text>
</comment>
<gene>
    <name evidence="9" type="ORF">ACAOBT_LOCUS22297</name>
</gene>
<dbReference type="EC" id="2.1.1.-" evidence="6"/>
<dbReference type="CDD" id="cd02440">
    <property type="entry name" value="AdoMet_MTases"/>
    <property type="match status" value="1"/>
</dbReference>
<dbReference type="FunFam" id="2.70.160.11:FF:000014">
    <property type="entry name" value="Protein arginine N-methyltransferase 7"/>
    <property type="match status" value="1"/>
</dbReference>
<dbReference type="PANTHER" id="PTHR11006">
    <property type="entry name" value="PROTEIN ARGININE N-METHYLTRANSFERASE"/>
    <property type="match status" value="1"/>
</dbReference>
<dbReference type="InterPro" id="IPR025799">
    <property type="entry name" value="Arg_MeTrfase"/>
</dbReference>
<dbReference type="Pfam" id="PF22528">
    <property type="entry name" value="PRMT_C"/>
    <property type="match status" value="1"/>
</dbReference>
<protein>
    <recommendedName>
        <fullName evidence="6">Protein arginine N-methyltransferase</fullName>
        <ecNumber evidence="6">2.1.1.-</ecNumber>
    </recommendedName>
</protein>
<feature type="domain" description="Protein arginine N-methyltransferase" evidence="8">
    <location>
        <begin position="189"/>
        <end position="351"/>
    </location>
</feature>
<dbReference type="GO" id="GO:0016274">
    <property type="term" value="F:protein-arginine N-methyltransferase activity"/>
    <property type="evidence" value="ECO:0007669"/>
    <property type="project" value="InterPro"/>
</dbReference>
<dbReference type="PANTHER" id="PTHR11006:SF4">
    <property type="entry name" value="PROTEIN ARGININE N-METHYLTRANSFERASE 7"/>
    <property type="match status" value="1"/>
</dbReference>
<keyword evidence="1 7" id="KW-0489">Methyltransferase</keyword>
<dbReference type="Proteomes" id="UP001152888">
    <property type="component" value="Unassembled WGS sequence"/>
</dbReference>
<proteinExistence type="inferred from homology"/>
<organism evidence="9 10">
    <name type="scientific">Acanthoscelides obtectus</name>
    <name type="common">Bean weevil</name>
    <name type="synonym">Bruchus obtectus</name>
    <dbReference type="NCBI Taxonomy" id="200917"/>
    <lineage>
        <taxon>Eukaryota</taxon>
        <taxon>Metazoa</taxon>
        <taxon>Ecdysozoa</taxon>
        <taxon>Arthropoda</taxon>
        <taxon>Hexapoda</taxon>
        <taxon>Insecta</taxon>
        <taxon>Pterygota</taxon>
        <taxon>Neoptera</taxon>
        <taxon>Endopterygota</taxon>
        <taxon>Coleoptera</taxon>
        <taxon>Polyphaga</taxon>
        <taxon>Cucujiformia</taxon>
        <taxon>Chrysomeloidea</taxon>
        <taxon>Chrysomelidae</taxon>
        <taxon>Bruchinae</taxon>
        <taxon>Bruchini</taxon>
        <taxon>Acanthoscelides</taxon>
    </lineage>
</organism>
<dbReference type="FunFam" id="3.40.50.150:FF:000071">
    <property type="entry name" value="Protein arginine N-methyltransferase 7"/>
    <property type="match status" value="1"/>
</dbReference>
<comment type="function">
    <text evidence="5">Essential arginine methyltransferase that can both catalyze the formation of omega-N monomethylarginine (MMA) and symmetrical dimethylarginine (sDMA). Specifically mediates the symmetrical dimethylation of arginine residues in the small nuclear ribonucleoproteins SmD1 and SmD3.</text>
</comment>
<dbReference type="PROSITE" id="PS51678">
    <property type="entry name" value="SAM_MT_PRMT"/>
    <property type="match status" value="2"/>
</dbReference>
<dbReference type="GO" id="GO:0042054">
    <property type="term" value="F:histone methyltransferase activity"/>
    <property type="evidence" value="ECO:0007669"/>
    <property type="project" value="TreeGrafter"/>
</dbReference>
<evidence type="ECO:0000256" key="4">
    <source>
        <dbReference type="ARBA" id="ARBA00022737"/>
    </source>
</evidence>
<evidence type="ECO:0000313" key="9">
    <source>
        <dbReference type="EMBL" id="CAH1994858.1"/>
    </source>
</evidence>
<dbReference type="Pfam" id="PF06325">
    <property type="entry name" value="PrmA"/>
    <property type="match status" value="1"/>
</dbReference>
<sequence length="688" mass="77835">MLLALNFLKRISRNMSVFVQRLNAMSGVNDWVVQSEDYDFHQEVARSAFADMLHDTERNQLYEAALKSAIKIIHSKGAKANVLDIGTGTGLLSMMAARNGADTVTACEAFKPMSDCALKIIARNGFKDKIKVIPKRSTELIVGKDLQHKCNILVTEVFDTELIGEGALSTFKHAHQELLEKDCIVIPQSATIYAQVVESPLTQNWNKLKHIFSDDGEVLIKVPDLIKNCVGSAAVHDMQLSQLPASSINTIISPTPVLKFDWSGNTPFIFERSTISTTKAERDGLAQLVFMWWDLQMDTDGKHILSCAPDWAHPLKKIDKNAKIPWRDHWMQAVYYLPKELPVNKGQEISLISCHDEFSLWFNLVDNLRITDEHYLTPFCECGAHVASSRTRIGQLNDMTRNKKYLALLEKYVNKESTILVLSDCFYCSLAAVKLGANKMYVLETNSLSRRVLENYIAFNKLDNVEIIPSLEELSKINFKDISMVLGEPYFLSSILPWDNLLFIYLMKGVRNYLSNDVQIFPKRASIKAVAMHFSDLHKIRSPLSVGEGFLMKDFDELIEASRNLSDENVEPQPLWEYPGVALSGIEEMIDLDLMNVPTKTYLKNGTFELQGNLDCNGIAIWVDWNLDGTERGIITTGPTSPIKIGENVQWDMYTRQGVCLFPDRNTKCINYKFEFDFDDGNVSFNCS</sequence>
<keyword evidence="2 7" id="KW-0808">Transferase</keyword>
<evidence type="ECO:0000256" key="2">
    <source>
        <dbReference type="ARBA" id="ARBA00022679"/>
    </source>
</evidence>
<dbReference type="InterPro" id="IPR055135">
    <property type="entry name" value="PRMT_dom"/>
</dbReference>
<dbReference type="PIRSF" id="PIRSF036946">
    <property type="entry name" value="Arg_N-mtase"/>
    <property type="match status" value="1"/>
</dbReference>
<reference evidence="9" key="1">
    <citation type="submission" date="2022-03" db="EMBL/GenBank/DDBJ databases">
        <authorList>
            <person name="Sayadi A."/>
        </authorList>
    </citation>
    <scope>NUCLEOTIDE SEQUENCE</scope>
</reference>
<dbReference type="SUPFAM" id="SSF53335">
    <property type="entry name" value="S-adenosyl-L-methionine-dependent methyltransferases"/>
    <property type="match status" value="2"/>
</dbReference>
<dbReference type="FunFam" id="3.40.50.150:FF:000070">
    <property type="entry name" value="Protein arginine N-methyltransferase 7"/>
    <property type="match status" value="1"/>
</dbReference>
<dbReference type="AlphaFoldDB" id="A0A9P0LLP8"/>
<dbReference type="InterPro" id="IPR014644">
    <property type="entry name" value="MeTrfase_PRMT7"/>
</dbReference>
<evidence type="ECO:0000256" key="1">
    <source>
        <dbReference type="ARBA" id="ARBA00022603"/>
    </source>
</evidence>
<comment type="similarity">
    <text evidence="6">Belongs to the class I-like SAM-binding methyltransferase superfamily. Protein arginine N-methyltransferase family. PRMT7 subfamily.</text>
</comment>
<name>A0A9P0LLP8_ACAOB</name>
<dbReference type="GO" id="GO:0032259">
    <property type="term" value="P:methylation"/>
    <property type="evidence" value="ECO:0007669"/>
    <property type="project" value="UniProtKB-KW"/>
</dbReference>
<dbReference type="EMBL" id="CAKOFQ010007208">
    <property type="protein sequence ID" value="CAH1994858.1"/>
    <property type="molecule type" value="Genomic_DNA"/>
</dbReference>
<dbReference type="Gene3D" id="3.40.50.150">
    <property type="entry name" value="Vaccinia Virus protein VP39"/>
    <property type="match status" value="2"/>
</dbReference>
<accession>A0A9P0LLP8</accession>
<evidence type="ECO:0000256" key="3">
    <source>
        <dbReference type="ARBA" id="ARBA00022691"/>
    </source>
</evidence>
<evidence type="ECO:0000256" key="6">
    <source>
        <dbReference type="PIRNR" id="PIRNR036946"/>
    </source>
</evidence>
<dbReference type="InterPro" id="IPR029063">
    <property type="entry name" value="SAM-dependent_MTases_sf"/>
</dbReference>
<evidence type="ECO:0000256" key="5">
    <source>
        <dbReference type="ARBA" id="ARBA00025081"/>
    </source>
</evidence>
<dbReference type="Gene3D" id="2.70.160.11">
    <property type="entry name" value="Hnrnp arginine n-methyltransferase1"/>
    <property type="match status" value="2"/>
</dbReference>